<sequence>MSENEFVRGNDKLARTLADPDRATRVQAIREQMRSEDDTYAATLSAIRRAGAQTQAQIAEQLGVTQGAVSQIERQSDMLLSTLRNHLVAAGAERPRLVVTVHGVDIDVAI</sequence>
<dbReference type="Gene3D" id="1.10.260.40">
    <property type="entry name" value="lambda repressor-like DNA-binding domains"/>
    <property type="match status" value="1"/>
</dbReference>
<organism evidence="2 3">
    <name type="scientific">Oerskovia enterophila</name>
    <dbReference type="NCBI Taxonomy" id="43678"/>
    <lineage>
        <taxon>Bacteria</taxon>
        <taxon>Bacillati</taxon>
        <taxon>Actinomycetota</taxon>
        <taxon>Actinomycetes</taxon>
        <taxon>Micrococcales</taxon>
        <taxon>Cellulomonadaceae</taxon>
        <taxon>Oerskovia</taxon>
    </lineage>
</organism>
<gene>
    <name evidence="2" type="ORF">OERS_05270</name>
</gene>
<dbReference type="Pfam" id="PF04545">
    <property type="entry name" value="Sigma70_r4"/>
    <property type="match status" value="1"/>
</dbReference>
<comment type="caution">
    <text evidence="2">The sequence shown here is derived from an EMBL/GenBank/DDBJ whole genome shotgun (WGS) entry which is preliminary data.</text>
</comment>
<evidence type="ECO:0000259" key="1">
    <source>
        <dbReference type="PROSITE" id="PS50943"/>
    </source>
</evidence>
<dbReference type="InterPro" id="IPR010982">
    <property type="entry name" value="Lambda_DNA-bd_dom_sf"/>
</dbReference>
<protein>
    <submittedName>
        <fullName evidence="2">Sigma-70, region 4</fullName>
    </submittedName>
</protein>
<dbReference type="PROSITE" id="PS50943">
    <property type="entry name" value="HTH_CROC1"/>
    <property type="match status" value="1"/>
</dbReference>
<keyword evidence="3" id="KW-1185">Reference proteome</keyword>
<proteinExistence type="predicted"/>
<evidence type="ECO:0000313" key="3">
    <source>
        <dbReference type="Proteomes" id="UP000093412"/>
    </source>
</evidence>
<dbReference type="Proteomes" id="UP000093412">
    <property type="component" value="Unassembled WGS sequence"/>
</dbReference>
<feature type="domain" description="HTH cro/C1-type" evidence="1">
    <location>
        <begin position="54"/>
        <end position="74"/>
    </location>
</feature>
<name>A0ABX2Y7X9_9CELL</name>
<reference evidence="2 3" key="1">
    <citation type="submission" date="2016-06" db="EMBL/GenBank/DDBJ databases">
        <title>Genome sequence of Oerskovia enterophila DSM 43852.</title>
        <authorList>
            <person name="Poehlein A."/>
            <person name="Jag V."/>
            <person name="Bengelsdorf F.R."/>
            <person name="Daniel R."/>
            <person name="Duerre P."/>
        </authorList>
    </citation>
    <scope>NUCLEOTIDE SEQUENCE [LARGE SCALE GENOMIC DNA]</scope>
    <source>
        <strain evidence="2 3">DSM 43852</strain>
    </source>
</reference>
<dbReference type="EMBL" id="MAQA01000004">
    <property type="protein sequence ID" value="OCI32600.1"/>
    <property type="molecule type" value="Genomic_DNA"/>
</dbReference>
<dbReference type="InterPro" id="IPR001387">
    <property type="entry name" value="Cro/C1-type_HTH"/>
</dbReference>
<evidence type="ECO:0000313" key="2">
    <source>
        <dbReference type="EMBL" id="OCI32600.1"/>
    </source>
</evidence>
<accession>A0ABX2Y7X9</accession>
<dbReference type="SUPFAM" id="SSF47413">
    <property type="entry name" value="lambda repressor-like DNA-binding domains"/>
    <property type="match status" value="1"/>
</dbReference>
<dbReference type="InterPro" id="IPR007630">
    <property type="entry name" value="RNA_pol_sigma70_r4"/>
</dbReference>
<dbReference type="CDD" id="cd00093">
    <property type="entry name" value="HTH_XRE"/>
    <property type="match status" value="1"/>
</dbReference>
<dbReference type="RefSeq" id="WP_068624220.1">
    <property type="nucleotide sequence ID" value="NZ_MAQA01000004.1"/>
</dbReference>